<feature type="region of interest" description="Disordered" evidence="1">
    <location>
        <begin position="877"/>
        <end position="1412"/>
    </location>
</feature>
<feature type="compositionally biased region" description="Polar residues" evidence="1">
    <location>
        <begin position="667"/>
        <end position="677"/>
    </location>
</feature>
<comment type="caution">
    <text evidence="2">The sequence shown here is derived from an EMBL/GenBank/DDBJ whole genome shotgun (WGS) entry which is preliminary data.</text>
</comment>
<name>A0ABR0RXW2_9EURO</name>
<evidence type="ECO:0000313" key="3">
    <source>
        <dbReference type="Proteomes" id="UP001334248"/>
    </source>
</evidence>
<dbReference type="RefSeq" id="XP_064733510.1">
    <property type="nucleotide sequence ID" value="XM_064871057.1"/>
</dbReference>
<feature type="compositionally biased region" description="Low complexity" evidence="1">
    <location>
        <begin position="163"/>
        <end position="181"/>
    </location>
</feature>
<feature type="compositionally biased region" description="Polar residues" evidence="1">
    <location>
        <begin position="614"/>
        <end position="627"/>
    </location>
</feature>
<feature type="compositionally biased region" description="Basic and acidic residues" evidence="1">
    <location>
        <begin position="332"/>
        <end position="344"/>
    </location>
</feature>
<feature type="compositionally biased region" description="Polar residues" evidence="1">
    <location>
        <begin position="310"/>
        <end position="323"/>
    </location>
</feature>
<feature type="compositionally biased region" description="Low complexity" evidence="1">
    <location>
        <begin position="594"/>
        <end position="613"/>
    </location>
</feature>
<feature type="compositionally biased region" description="Polar residues" evidence="1">
    <location>
        <begin position="21"/>
        <end position="32"/>
    </location>
</feature>
<feature type="compositionally biased region" description="Low complexity" evidence="1">
    <location>
        <begin position="998"/>
        <end position="1014"/>
    </location>
</feature>
<feature type="compositionally biased region" description="Polar residues" evidence="1">
    <location>
        <begin position="438"/>
        <end position="451"/>
    </location>
</feature>
<dbReference type="Proteomes" id="UP001334248">
    <property type="component" value="Unassembled WGS sequence"/>
</dbReference>
<feature type="compositionally biased region" description="Acidic residues" evidence="1">
    <location>
        <begin position="1197"/>
        <end position="1206"/>
    </location>
</feature>
<evidence type="ECO:0000256" key="1">
    <source>
        <dbReference type="SAM" id="MobiDB-lite"/>
    </source>
</evidence>
<feature type="compositionally biased region" description="Polar residues" evidence="1">
    <location>
        <begin position="970"/>
        <end position="984"/>
    </location>
</feature>
<dbReference type="EMBL" id="JAVHJV010000002">
    <property type="protein sequence ID" value="KAK5945420.1"/>
    <property type="molecule type" value="Genomic_DNA"/>
</dbReference>
<feature type="compositionally biased region" description="Basic and acidic residues" evidence="1">
    <location>
        <begin position="1121"/>
        <end position="1139"/>
    </location>
</feature>
<feature type="region of interest" description="Disordered" evidence="1">
    <location>
        <begin position="751"/>
        <end position="858"/>
    </location>
</feature>
<keyword evidence="3" id="KW-1185">Reference proteome</keyword>
<sequence length="1412" mass="151228">MLQRPTTPANNSPALLAASQAFTGSQGPQTKLATGAAAAALRSMSPASTPVNQVQTKRMMDRQSSVGSQQNAARGRSRGGNNMVRRNSSSSMTERNFRAQSPGRPSTSNGIPESRQNEPPVPPVPQGYSDIPPIPKKSHRRSASIDDIQIRKNAGRQPADRNSFAAAPTSKPAANPASAAARRVTSGQTAPQLDRADSQNSVNFSYPGRSRPTSPPPQKQTFDSPVQQSPRQQLPPAAPRGISGSEAKNIQHDLTQTAQQPVKKKKKREGPLSEGSHLQTGTMGHKPVVTPLATGPPQQDVQSIEDEGRGQNNARLTGQASHFPTSPVSPTDSRDSDSDGDQRTKIRRGQRASGALTKQPSVVREDWEGEQEDAPSSPVEASPIPARLAPSKRQNAEANVSRKIEGNATTNRQDQEQAETPSPSQNLVVTPQMRKPSLSPSRSTRFSNRLSSDMAEGQKHEPPARSVSPRKSALKLSNSPQIRPIDTQRGRDPSLTPSDTTDLSADGAPRRKKNAHVKFDNQPAVVGVAAEVDSPSTPQIISPQHKDTDKKWFGKKPNRVVLSEDSDDEYAMKPQPQLPTFGSIRNGRRSEVESSPNQQVFSSPSSSSTSSNSADTRPTTMDASVSSDHAIGGILLRENEQKRAVGQTPLPPEVTSVEGTGLHSDTESTYSQDNDNSVEPPVRQFSAYHQATSHPLRAVENAAEVPTIALQPATPGAEEELKHHDQWLVEVPGGFPSSSGEAFVTARSREGTALELAQPEPTSSTSADEPWQASTQTHSDKMPAIQEEDSDRDSIYSDAEEEISDTEGDGFGSINAIVTTPAVASPTARSTPSESPIYAAPQRNIQRESERGTADWDDVGARWKDYRENVARASLQPAPAMVEGEAHEPTQTVAGNANPASRKKPAASPPAPATGPAVTSIQSSTPSGAARVARASAQPGFKKSMRSEAENPAPTMRARAGSSDNEPKTMRSSMRSSAGPTQYNEAPKPMKSSMRHSAAPAARAVVANPQPQVQGTLQKKNLRSSAPPPARTALPPVADDSDSDSSFRKRRRAKANDSGKYSMRRSMRAGSESGPSAQERNAVRSLSPVERRAFSPVGGQSSMRTTLRGSIDNTPTLRGNQKNDKRSSSLFGRKREAKSPTRPMSVAGFGKSRIAESDDEGETRPRKSYKSRFGDSSDEEDDLLPVRGIPRKNKDDDSTDLEDSSDEDRKKTKKATPAKNISIAVPSSPRVSERPTSPVSPGEKKKRGFFGRMRKGKDETASPVSKESQPAVNGSTDATSVVPHNTAAAAPAMGPEAQKEALIEQARKKLEASGEISKSTRPTSPSPGKLQRRMTPSRGMSDSWPLPPKIPEDTQTVDRPFTSDGSTPRPPIGDRQTSTATATSPIGSGEADGKGGKKKRFPLLRKAFGLKD</sequence>
<feature type="compositionally biased region" description="Basic residues" evidence="1">
    <location>
        <begin position="1244"/>
        <end position="1255"/>
    </location>
</feature>
<dbReference type="GeneID" id="89996074"/>
<feature type="compositionally biased region" description="Polar residues" evidence="1">
    <location>
        <begin position="219"/>
        <end position="232"/>
    </location>
</feature>
<organism evidence="2 3">
    <name type="scientific">Knufia obscura</name>
    <dbReference type="NCBI Taxonomy" id="1635080"/>
    <lineage>
        <taxon>Eukaryota</taxon>
        <taxon>Fungi</taxon>
        <taxon>Dikarya</taxon>
        <taxon>Ascomycota</taxon>
        <taxon>Pezizomycotina</taxon>
        <taxon>Eurotiomycetes</taxon>
        <taxon>Chaetothyriomycetidae</taxon>
        <taxon>Chaetothyriales</taxon>
        <taxon>Trichomeriaceae</taxon>
        <taxon>Knufia</taxon>
    </lineage>
</organism>
<feature type="region of interest" description="Disordered" evidence="1">
    <location>
        <begin position="21"/>
        <end position="683"/>
    </location>
</feature>
<reference evidence="2 3" key="1">
    <citation type="journal article" date="2023" name="Res Sq">
        <title>Genomic and morphological characterization of Knufia obscura isolated from the Mars 2020 spacecraft assembly facility.</title>
        <authorList>
            <person name="Chander A.M."/>
            <person name="Teixeira M.M."/>
            <person name="Singh N.K."/>
            <person name="Williams M.P."/>
            <person name="Parker C.W."/>
            <person name="Leo P."/>
            <person name="Stajich J.E."/>
            <person name="Torok T."/>
            <person name="Tighe S."/>
            <person name="Mason C.E."/>
            <person name="Venkateswaran K."/>
        </authorList>
    </citation>
    <scope>NUCLEOTIDE SEQUENCE [LARGE SCALE GENOMIC DNA]</scope>
    <source>
        <strain evidence="2 3">CCFEE 5817</strain>
    </source>
</reference>
<feature type="compositionally biased region" description="Polar residues" evidence="1">
    <location>
        <begin position="407"/>
        <end position="429"/>
    </location>
</feature>
<feature type="compositionally biased region" description="Polar residues" evidence="1">
    <location>
        <begin position="45"/>
        <end position="72"/>
    </location>
</feature>
<feature type="compositionally biased region" description="Low complexity" evidence="1">
    <location>
        <begin position="79"/>
        <end position="92"/>
    </location>
</feature>
<feature type="compositionally biased region" description="Acidic residues" evidence="1">
    <location>
        <begin position="798"/>
        <end position="808"/>
    </location>
</feature>
<feature type="compositionally biased region" description="Polar residues" evidence="1">
    <location>
        <begin position="760"/>
        <end position="777"/>
    </location>
</feature>
<accession>A0ABR0RXW2</accession>
<feature type="compositionally biased region" description="Polar residues" evidence="1">
    <location>
        <begin position="246"/>
        <end position="260"/>
    </location>
</feature>
<feature type="compositionally biased region" description="Basic and acidic residues" evidence="1">
    <location>
        <begin position="845"/>
        <end position="858"/>
    </location>
</feature>
<evidence type="ECO:0000313" key="2">
    <source>
        <dbReference type="EMBL" id="KAK5945420.1"/>
    </source>
</evidence>
<proteinExistence type="predicted"/>
<feature type="compositionally biased region" description="Polar residues" evidence="1">
    <location>
        <begin position="1098"/>
        <end position="1120"/>
    </location>
</feature>
<feature type="compositionally biased region" description="Basic and acidic residues" evidence="1">
    <location>
        <begin position="1297"/>
        <end position="1312"/>
    </location>
</feature>
<protein>
    <submittedName>
        <fullName evidence="2">Uncharacterized protein</fullName>
    </submittedName>
</protein>
<feature type="compositionally biased region" description="Polar residues" evidence="1">
    <location>
        <begin position="1262"/>
        <end position="1283"/>
    </location>
</feature>
<feature type="compositionally biased region" description="Polar residues" evidence="1">
    <location>
        <begin position="1375"/>
        <end position="1386"/>
    </location>
</feature>
<gene>
    <name evidence="2" type="ORF">PMZ80_002625</name>
</gene>